<dbReference type="AlphaFoldDB" id="A0A1G8VAD7"/>
<keyword evidence="9" id="KW-1185">Reference proteome</keyword>
<dbReference type="OrthoDB" id="9766267at2"/>
<dbReference type="RefSeq" id="WP_091507509.1">
    <property type="nucleotide sequence ID" value="NZ_FNFH01000001.1"/>
</dbReference>
<evidence type="ECO:0000256" key="4">
    <source>
        <dbReference type="ARBA" id="ARBA00022989"/>
    </source>
</evidence>
<organism evidence="8 9">
    <name type="scientific">Microbulbifer yueqingensis</name>
    <dbReference type="NCBI Taxonomy" id="658219"/>
    <lineage>
        <taxon>Bacteria</taxon>
        <taxon>Pseudomonadati</taxon>
        <taxon>Pseudomonadota</taxon>
        <taxon>Gammaproteobacteria</taxon>
        <taxon>Cellvibrionales</taxon>
        <taxon>Microbulbiferaceae</taxon>
        <taxon>Microbulbifer</taxon>
    </lineage>
</organism>
<dbReference type="STRING" id="658219.SAMN05216212_0478"/>
<name>A0A1G8VAD7_9GAMM</name>
<dbReference type="GO" id="GO:0005886">
    <property type="term" value="C:plasma membrane"/>
    <property type="evidence" value="ECO:0007669"/>
    <property type="project" value="TreeGrafter"/>
</dbReference>
<feature type="transmembrane region" description="Helical" evidence="6">
    <location>
        <begin position="346"/>
        <end position="368"/>
    </location>
</feature>
<feature type="transmembrane region" description="Helical" evidence="6">
    <location>
        <begin position="315"/>
        <end position="334"/>
    </location>
</feature>
<dbReference type="InterPro" id="IPR001898">
    <property type="entry name" value="SLC13A/DASS"/>
</dbReference>
<keyword evidence="5 6" id="KW-0472">Membrane</keyword>
<feature type="transmembrane region" description="Helical" evidence="6">
    <location>
        <begin position="6"/>
        <end position="23"/>
    </location>
</feature>
<dbReference type="NCBIfam" id="TIGR00785">
    <property type="entry name" value="dass"/>
    <property type="match status" value="1"/>
</dbReference>
<dbReference type="GO" id="GO:0008514">
    <property type="term" value="F:organic anion transmembrane transporter activity"/>
    <property type="evidence" value="ECO:0007669"/>
    <property type="project" value="UniProtKB-ARBA"/>
</dbReference>
<keyword evidence="4 6" id="KW-1133">Transmembrane helix</keyword>
<feature type="transmembrane region" description="Helical" evidence="6">
    <location>
        <begin position="285"/>
        <end position="303"/>
    </location>
</feature>
<feature type="transmembrane region" description="Helical" evidence="6">
    <location>
        <begin position="136"/>
        <end position="155"/>
    </location>
</feature>
<accession>A0A1G8VAD7</accession>
<dbReference type="PANTHER" id="PTHR10283">
    <property type="entry name" value="SOLUTE CARRIER FAMILY 13 MEMBER"/>
    <property type="match status" value="1"/>
</dbReference>
<evidence type="ECO:0000256" key="1">
    <source>
        <dbReference type="ARBA" id="ARBA00004141"/>
    </source>
</evidence>
<feature type="transmembrane region" description="Helical" evidence="6">
    <location>
        <begin position="438"/>
        <end position="457"/>
    </location>
</feature>
<evidence type="ECO:0000256" key="6">
    <source>
        <dbReference type="SAM" id="Phobius"/>
    </source>
</evidence>
<reference evidence="9" key="1">
    <citation type="submission" date="2016-10" db="EMBL/GenBank/DDBJ databases">
        <authorList>
            <person name="Varghese N."/>
            <person name="Submissions S."/>
        </authorList>
    </citation>
    <scope>NUCLEOTIDE SEQUENCE [LARGE SCALE GENOMIC DNA]</scope>
    <source>
        <strain evidence="9">CGMCC 1.10658</strain>
    </source>
</reference>
<evidence type="ECO:0000259" key="7">
    <source>
        <dbReference type="Pfam" id="PF03600"/>
    </source>
</evidence>
<comment type="subcellular location">
    <subcellularLocation>
        <location evidence="1">Membrane</location>
        <topology evidence="1">Multi-pass membrane protein</topology>
    </subcellularLocation>
</comment>
<dbReference type="CDD" id="cd01115">
    <property type="entry name" value="SLC13_permease"/>
    <property type="match status" value="1"/>
</dbReference>
<evidence type="ECO:0000313" key="9">
    <source>
        <dbReference type="Proteomes" id="UP000199305"/>
    </source>
</evidence>
<evidence type="ECO:0000313" key="8">
    <source>
        <dbReference type="EMBL" id="SDJ63031.1"/>
    </source>
</evidence>
<evidence type="ECO:0000256" key="2">
    <source>
        <dbReference type="ARBA" id="ARBA00022448"/>
    </source>
</evidence>
<evidence type="ECO:0000256" key="5">
    <source>
        <dbReference type="ARBA" id="ARBA00023136"/>
    </source>
</evidence>
<gene>
    <name evidence="8" type="ORF">SAMN05216212_0478</name>
</gene>
<sequence length="458" mass="48541">MAITRQHFIILGPLLAAGFYLLLQGLGTPYLQAVTAAITLLTVIWWVTEALPIPATSLAPFVLLPLFGVADHKLVASSLGSHVILLLMGAFILSKALEKSGAHERLALYMLQLVGVSSGRRLVLGFMLAAGLLSMWISNTATTLMMLPIALAVLSRVENRRLTVALVLGIAYAASLGGVGSPIATPPNVIFMGIYEEVTGRGFSFLQWLFIGLPVVLVTLPLMALWLTRGLHLEKSIEPPQVGEWRPEEVRTLAVFGLAILAWVTRSEPFGGWSGWLGIEGAGDSTVALAAVVMMFVVPNGKGGRLLDWQTAETIPWGMLLLFAGGIAIAKGFTASGLSDMMGNGLSFLTAMPLWLMLVLLCLSVTFLTEITSNTATATLLMPILAVAAESAGFDPMVLMIPAAMCASCAFMLPVATAPNAIAYGTGVIRIQDMVREGAVLSVLASLIIAGMSWLLLV</sequence>
<feature type="transmembrane region" description="Helical" evidence="6">
    <location>
        <begin position="400"/>
        <end position="426"/>
    </location>
</feature>
<proteinExistence type="predicted"/>
<keyword evidence="2" id="KW-0813">Transport</keyword>
<feature type="transmembrane region" description="Helical" evidence="6">
    <location>
        <begin position="74"/>
        <end position="94"/>
    </location>
</feature>
<dbReference type="GO" id="GO:1905039">
    <property type="term" value="P:carboxylic acid transmembrane transport"/>
    <property type="evidence" value="ECO:0007669"/>
    <property type="project" value="UniProtKB-ARBA"/>
</dbReference>
<dbReference type="EMBL" id="FNFH01000001">
    <property type="protein sequence ID" value="SDJ63031.1"/>
    <property type="molecule type" value="Genomic_DNA"/>
</dbReference>
<feature type="transmembrane region" description="Helical" evidence="6">
    <location>
        <begin position="205"/>
        <end position="228"/>
    </location>
</feature>
<keyword evidence="3 6" id="KW-0812">Transmembrane</keyword>
<dbReference type="PANTHER" id="PTHR10283:SF82">
    <property type="entry name" value="SOLUTE CARRIER FAMILY 13 MEMBER 2"/>
    <property type="match status" value="1"/>
</dbReference>
<evidence type="ECO:0000256" key="3">
    <source>
        <dbReference type="ARBA" id="ARBA00022692"/>
    </source>
</evidence>
<feature type="domain" description="Citrate transporter-like" evidence="7">
    <location>
        <begin position="43"/>
        <end position="398"/>
    </location>
</feature>
<dbReference type="Proteomes" id="UP000199305">
    <property type="component" value="Unassembled WGS sequence"/>
</dbReference>
<protein>
    <submittedName>
        <fullName evidence="8">Solute carrier family 13 (Sodium-dependent dicarboxylate transporter), member 2/3/5</fullName>
    </submittedName>
</protein>
<dbReference type="InterPro" id="IPR004680">
    <property type="entry name" value="Cit_transptr-like_dom"/>
</dbReference>
<dbReference type="Pfam" id="PF03600">
    <property type="entry name" value="CitMHS"/>
    <property type="match status" value="1"/>
</dbReference>
<feature type="transmembrane region" description="Helical" evidence="6">
    <location>
        <begin position="162"/>
        <end position="185"/>
    </location>
</feature>